<dbReference type="EMBL" id="VDCV01000015">
    <property type="protein sequence ID" value="KAB5524371.1"/>
    <property type="molecule type" value="Genomic_DNA"/>
</dbReference>
<organism evidence="5 6">
    <name type="scientific">Salix brachista</name>
    <dbReference type="NCBI Taxonomy" id="2182728"/>
    <lineage>
        <taxon>Eukaryota</taxon>
        <taxon>Viridiplantae</taxon>
        <taxon>Streptophyta</taxon>
        <taxon>Embryophyta</taxon>
        <taxon>Tracheophyta</taxon>
        <taxon>Spermatophyta</taxon>
        <taxon>Magnoliopsida</taxon>
        <taxon>eudicotyledons</taxon>
        <taxon>Gunneridae</taxon>
        <taxon>Pentapetalae</taxon>
        <taxon>rosids</taxon>
        <taxon>fabids</taxon>
        <taxon>Malpighiales</taxon>
        <taxon>Salicaceae</taxon>
        <taxon>Saliceae</taxon>
        <taxon>Salix</taxon>
    </lineage>
</organism>
<evidence type="ECO:0000256" key="2">
    <source>
        <dbReference type="ARBA" id="ARBA00022701"/>
    </source>
</evidence>
<dbReference type="Gene3D" id="3.40.50.1440">
    <property type="entry name" value="Tubulin/FtsZ, GTPase domain"/>
    <property type="match status" value="1"/>
</dbReference>
<dbReference type="PANTHER" id="PTHR36527">
    <property type="entry name" value="OS01G0282866 PROTEIN"/>
    <property type="match status" value="1"/>
</dbReference>
<keyword evidence="2" id="KW-0493">Microtubule</keyword>
<name>A0A5N5JYT0_9ROSI</name>
<dbReference type="InterPro" id="IPR036525">
    <property type="entry name" value="Tubulin/FtsZ_GTPase_sf"/>
</dbReference>
<comment type="caution">
    <text evidence="5">The sequence shown here is derived from an EMBL/GenBank/DDBJ whole genome shotgun (WGS) entry which is preliminary data.</text>
</comment>
<dbReference type="GO" id="GO:0003924">
    <property type="term" value="F:GTPase activity"/>
    <property type="evidence" value="ECO:0007669"/>
    <property type="project" value="InterPro"/>
</dbReference>
<sequence>MDLELGTIDRVRASPYGQICRPHNLVFRQSGPGNHWAKGHYTEGAELIRSVLDVARKEAENFYRHERARAYA</sequence>
<accession>A0A5N5JYT0</accession>
<evidence type="ECO:0000256" key="4">
    <source>
        <dbReference type="ARBA" id="ARBA00023134"/>
    </source>
</evidence>
<protein>
    <submittedName>
        <fullName evidence="5">Uncharacterized protein</fullName>
    </submittedName>
</protein>
<dbReference type="GO" id="GO:0007017">
    <property type="term" value="P:microtubule-based process"/>
    <property type="evidence" value="ECO:0007669"/>
    <property type="project" value="InterPro"/>
</dbReference>
<dbReference type="PRINTS" id="PR01163">
    <property type="entry name" value="BETATUBULIN"/>
</dbReference>
<dbReference type="AlphaFoldDB" id="A0A5N5JYT0"/>
<reference evidence="6" key="1">
    <citation type="journal article" date="2019" name="Gigascience">
        <title>De novo genome assembly of the endangered Acer yangbiense, a plant species with extremely small populations endemic to Yunnan Province, China.</title>
        <authorList>
            <person name="Yang J."/>
            <person name="Wariss H.M."/>
            <person name="Tao L."/>
            <person name="Zhang R."/>
            <person name="Yun Q."/>
            <person name="Hollingsworth P."/>
            <person name="Dao Z."/>
            <person name="Luo G."/>
            <person name="Guo H."/>
            <person name="Ma Y."/>
            <person name="Sun W."/>
        </authorList>
    </citation>
    <scope>NUCLEOTIDE SEQUENCE [LARGE SCALE GENOMIC DNA]</scope>
    <source>
        <strain evidence="6">cv. br00</strain>
    </source>
</reference>
<evidence type="ECO:0000256" key="1">
    <source>
        <dbReference type="ARBA" id="ARBA00009636"/>
    </source>
</evidence>
<keyword evidence="3" id="KW-0547">Nucleotide-binding</keyword>
<evidence type="ECO:0000256" key="3">
    <source>
        <dbReference type="ARBA" id="ARBA00022741"/>
    </source>
</evidence>
<gene>
    <name evidence="5" type="ORF">DKX38_022120</name>
</gene>
<evidence type="ECO:0000313" key="6">
    <source>
        <dbReference type="Proteomes" id="UP000326939"/>
    </source>
</evidence>
<dbReference type="PRINTS" id="PR01161">
    <property type="entry name" value="TUBULIN"/>
</dbReference>
<dbReference type="InterPro" id="IPR000217">
    <property type="entry name" value="Tubulin"/>
</dbReference>
<keyword evidence="4" id="KW-0342">GTP-binding</keyword>
<dbReference type="Proteomes" id="UP000326939">
    <property type="component" value="Chromosome 15"/>
</dbReference>
<dbReference type="InterPro" id="IPR002453">
    <property type="entry name" value="Beta_tubulin"/>
</dbReference>
<dbReference type="GO" id="GO:0005525">
    <property type="term" value="F:GTP binding"/>
    <property type="evidence" value="ECO:0007669"/>
    <property type="project" value="UniProtKB-KW"/>
</dbReference>
<dbReference type="SUPFAM" id="SSF52490">
    <property type="entry name" value="Tubulin nucleotide-binding domain-like"/>
    <property type="match status" value="1"/>
</dbReference>
<dbReference type="PANTHER" id="PTHR36527:SF3">
    <property type="entry name" value="OS01G0282866 PROTEIN"/>
    <property type="match status" value="1"/>
</dbReference>
<comment type="similarity">
    <text evidence="1">Belongs to the tubulin family.</text>
</comment>
<keyword evidence="6" id="KW-1185">Reference proteome</keyword>
<dbReference type="GO" id="GO:0005874">
    <property type="term" value="C:microtubule"/>
    <property type="evidence" value="ECO:0007669"/>
    <property type="project" value="UniProtKB-KW"/>
</dbReference>
<proteinExistence type="inferred from homology"/>
<evidence type="ECO:0000313" key="5">
    <source>
        <dbReference type="EMBL" id="KAB5524371.1"/>
    </source>
</evidence>
<dbReference type="GO" id="GO:0005200">
    <property type="term" value="F:structural constituent of cytoskeleton"/>
    <property type="evidence" value="ECO:0007669"/>
    <property type="project" value="InterPro"/>
</dbReference>